<feature type="transmembrane region" description="Helical" evidence="1">
    <location>
        <begin position="356"/>
        <end position="379"/>
    </location>
</feature>
<evidence type="ECO:0000313" key="4">
    <source>
        <dbReference type="Proteomes" id="UP000198734"/>
    </source>
</evidence>
<keyword evidence="1" id="KW-1133">Transmembrane helix</keyword>
<proteinExistence type="predicted"/>
<evidence type="ECO:0000313" key="3">
    <source>
        <dbReference type="EMBL" id="SFQ33519.1"/>
    </source>
</evidence>
<feature type="transmembrane region" description="Helical" evidence="1">
    <location>
        <begin position="313"/>
        <end position="336"/>
    </location>
</feature>
<sequence length="426" mass="45142">MAVISLLSLIIVIAVGVYTKKNIGIISLAVAIVLGMIGGLSSSEVISGFPTSLFLNLFGMFFFFAIAQNNGSLELLSKKLFVSFDRYAIVYPLIVFLVSALITIVDPGGLTGYVVLPAITMSVGYQMGYNPIMIGVLTIFGANATLMTPVGVFGNTANLIVNDAGFPNYATQILLNGTILFSIAGILVYIGFRGWKRKQHSEDMLSLEDNAAPIYLPAFNGQQKLTLLMLILMILSIMFLNTHAGLTALVFSIVLLLAKAADEKDAFVGVPWETIFLCIGIGNLLSVIDSMGGLTLLSSLLSSISTEWTVAPLLGITSSIMSFFSLAIAGPIPTLIPSIQVLNFSTGNSFMDIELISTVINGGFTAAISPLSLGGAMVLAAYGTLFKPSAEERTRVFNKLFLVAIVISIIAGILANAGIYSITTSL</sequence>
<keyword evidence="4" id="KW-1185">Reference proteome</keyword>
<dbReference type="Proteomes" id="UP000198734">
    <property type="component" value="Unassembled WGS sequence"/>
</dbReference>
<keyword evidence="1" id="KW-0472">Membrane</keyword>
<evidence type="ECO:0000256" key="1">
    <source>
        <dbReference type="SAM" id="Phobius"/>
    </source>
</evidence>
<organism evidence="3 4">
    <name type="scientific">Psychrobacillus psychrotolerans</name>
    <dbReference type="NCBI Taxonomy" id="126156"/>
    <lineage>
        <taxon>Bacteria</taxon>
        <taxon>Bacillati</taxon>
        <taxon>Bacillota</taxon>
        <taxon>Bacilli</taxon>
        <taxon>Bacillales</taxon>
        <taxon>Bacillaceae</taxon>
        <taxon>Psychrobacillus</taxon>
    </lineage>
</organism>
<feature type="transmembrane region" description="Helical" evidence="1">
    <location>
        <begin position="24"/>
        <end position="41"/>
    </location>
</feature>
<reference evidence="4" key="1">
    <citation type="submission" date="2016-10" db="EMBL/GenBank/DDBJ databases">
        <authorList>
            <person name="Varghese N."/>
            <person name="Submissions S."/>
        </authorList>
    </citation>
    <scope>NUCLEOTIDE SEQUENCE [LARGE SCALE GENOMIC DNA]</scope>
    <source>
        <strain evidence="4">DSM 11706</strain>
    </source>
</reference>
<dbReference type="EMBL" id="FOXU01000002">
    <property type="protein sequence ID" value="SFQ33519.1"/>
    <property type="molecule type" value="Genomic_DNA"/>
</dbReference>
<name>A0A1I5XNJ3_9BACI</name>
<dbReference type="Pfam" id="PF07158">
    <property type="entry name" value="MatC_N"/>
    <property type="match status" value="1"/>
</dbReference>
<feature type="transmembrane region" description="Helical" evidence="1">
    <location>
        <begin position="400"/>
        <end position="422"/>
    </location>
</feature>
<feature type="transmembrane region" description="Helical" evidence="1">
    <location>
        <begin position="89"/>
        <end position="116"/>
    </location>
</feature>
<gene>
    <name evidence="3" type="ORF">SAMN05421670_1632</name>
</gene>
<accession>A0A1I5XNJ3</accession>
<evidence type="ECO:0000259" key="2">
    <source>
        <dbReference type="Pfam" id="PF07158"/>
    </source>
</evidence>
<feature type="transmembrane region" description="Helical" evidence="1">
    <location>
        <begin position="274"/>
        <end position="301"/>
    </location>
</feature>
<feature type="transmembrane region" description="Helical" evidence="1">
    <location>
        <begin position="128"/>
        <end position="153"/>
    </location>
</feature>
<feature type="transmembrane region" description="Helical" evidence="1">
    <location>
        <begin position="227"/>
        <end position="254"/>
    </location>
</feature>
<keyword evidence="1" id="KW-0812">Transmembrane</keyword>
<dbReference type="InterPro" id="IPR009827">
    <property type="entry name" value="MatC_N"/>
</dbReference>
<feature type="transmembrane region" description="Helical" evidence="1">
    <location>
        <begin position="53"/>
        <end position="69"/>
    </location>
</feature>
<dbReference type="AlphaFoldDB" id="A0A1I5XNJ3"/>
<dbReference type="RefSeq" id="WP_093536025.1">
    <property type="nucleotide sequence ID" value="NZ_FOXU01000002.1"/>
</dbReference>
<feature type="transmembrane region" description="Helical" evidence="1">
    <location>
        <begin position="173"/>
        <end position="192"/>
    </location>
</feature>
<dbReference type="OrthoDB" id="2814158at2"/>
<feature type="domain" description="Dicarboxylate carrier MatC N-terminal" evidence="2">
    <location>
        <begin position="3"/>
        <end position="144"/>
    </location>
</feature>
<dbReference type="STRING" id="126156.SAMN05421670_1632"/>
<protein>
    <submittedName>
        <fullName evidence="3">Transporter, UIT1 family</fullName>
    </submittedName>
</protein>